<feature type="transmembrane region" description="Helical" evidence="7">
    <location>
        <begin position="233"/>
        <end position="255"/>
    </location>
</feature>
<dbReference type="InterPro" id="IPR000515">
    <property type="entry name" value="MetI-like"/>
</dbReference>
<dbReference type="RefSeq" id="WP_356709136.1">
    <property type="nucleotide sequence ID" value="NZ_JBEXIP010000005.1"/>
</dbReference>
<evidence type="ECO:0000256" key="7">
    <source>
        <dbReference type="RuleBase" id="RU363032"/>
    </source>
</evidence>
<comment type="similarity">
    <text evidence="7">Belongs to the binding-protein-dependent transport system permease family.</text>
</comment>
<dbReference type="PANTHER" id="PTHR30193">
    <property type="entry name" value="ABC TRANSPORTER PERMEASE PROTEIN"/>
    <property type="match status" value="1"/>
</dbReference>
<keyword evidence="4 7" id="KW-0812">Transmembrane</keyword>
<dbReference type="InterPro" id="IPR051393">
    <property type="entry name" value="ABC_transporter_permease"/>
</dbReference>
<evidence type="ECO:0000256" key="2">
    <source>
        <dbReference type="ARBA" id="ARBA00022448"/>
    </source>
</evidence>
<organism evidence="10 11">
    <name type="scientific">Streptomyces sp. 900116325</name>
    <dbReference type="NCBI Taxonomy" id="3154295"/>
    <lineage>
        <taxon>Bacteria</taxon>
        <taxon>Bacillati</taxon>
        <taxon>Actinomycetota</taxon>
        <taxon>Actinomycetes</taxon>
        <taxon>Kitasatosporales</taxon>
        <taxon>Streptomycetaceae</taxon>
        <taxon>Streptomyces</taxon>
    </lineage>
</organism>
<accession>A0ABV2U5B4</accession>
<feature type="transmembrane region" description="Helical" evidence="7">
    <location>
        <begin position="295"/>
        <end position="318"/>
    </location>
</feature>
<feature type="transmembrane region" description="Helical" evidence="7">
    <location>
        <begin position="105"/>
        <end position="126"/>
    </location>
</feature>
<feature type="transmembrane region" description="Helical" evidence="7">
    <location>
        <begin position="39"/>
        <end position="62"/>
    </location>
</feature>
<keyword evidence="5 7" id="KW-1133">Transmembrane helix</keyword>
<feature type="domain" description="ABC transmembrane type-1" evidence="9">
    <location>
        <begin position="101"/>
        <end position="318"/>
    </location>
</feature>
<keyword evidence="2 7" id="KW-0813">Transport</keyword>
<dbReference type="InterPro" id="IPR035906">
    <property type="entry name" value="MetI-like_sf"/>
</dbReference>
<reference evidence="10 11" key="1">
    <citation type="submission" date="2024-06" db="EMBL/GenBank/DDBJ databases">
        <title>The Natural Products Discovery Center: Release of the First 8490 Sequenced Strains for Exploring Actinobacteria Biosynthetic Diversity.</title>
        <authorList>
            <person name="Kalkreuter E."/>
            <person name="Kautsar S.A."/>
            <person name="Yang D."/>
            <person name="Bader C.D."/>
            <person name="Teijaro C.N."/>
            <person name="Fluegel L."/>
            <person name="Davis C.M."/>
            <person name="Simpson J.R."/>
            <person name="Lauterbach L."/>
            <person name="Steele A.D."/>
            <person name="Gui C."/>
            <person name="Meng S."/>
            <person name="Li G."/>
            <person name="Viehrig K."/>
            <person name="Ye F."/>
            <person name="Su P."/>
            <person name="Kiefer A.F."/>
            <person name="Nichols A."/>
            <person name="Cepeda A.J."/>
            <person name="Yan W."/>
            <person name="Fan B."/>
            <person name="Jiang Y."/>
            <person name="Adhikari A."/>
            <person name="Zheng C.-J."/>
            <person name="Schuster L."/>
            <person name="Cowan T.M."/>
            <person name="Smanski M.J."/>
            <person name="Chevrette M.G."/>
            <person name="De Carvalho L.P.S."/>
            <person name="Shen B."/>
        </authorList>
    </citation>
    <scope>NUCLEOTIDE SEQUENCE [LARGE SCALE GENOMIC DNA]</scope>
    <source>
        <strain evidence="10 11">NPDC005137</strain>
    </source>
</reference>
<keyword evidence="11" id="KW-1185">Reference proteome</keyword>
<evidence type="ECO:0000256" key="5">
    <source>
        <dbReference type="ARBA" id="ARBA00022989"/>
    </source>
</evidence>
<feature type="region of interest" description="Disordered" evidence="8">
    <location>
        <begin position="1"/>
        <end position="27"/>
    </location>
</feature>
<feature type="transmembrane region" description="Helical" evidence="7">
    <location>
        <begin position="138"/>
        <end position="158"/>
    </location>
</feature>
<dbReference type="EMBL" id="JBEXIP010000005">
    <property type="protein sequence ID" value="MET8433029.1"/>
    <property type="molecule type" value="Genomic_DNA"/>
</dbReference>
<evidence type="ECO:0000256" key="6">
    <source>
        <dbReference type="ARBA" id="ARBA00023136"/>
    </source>
</evidence>
<keyword evidence="3" id="KW-1003">Cell membrane</keyword>
<dbReference type="SUPFAM" id="SSF161098">
    <property type="entry name" value="MetI-like"/>
    <property type="match status" value="1"/>
</dbReference>
<feature type="compositionally biased region" description="Pro residues" evidence="8">
    <location>
        <begin position="9"/>
        <end position="19"/>
    </location>
</feature>
<evidence type="ECO:0000256" key="1">
    <source>
        <dbReference type="ARBA" id="ARBA00004651"/>
    </source>
</evidence>
<name>A0ABV2U5B4_9ACTN</name>
<comment type="subcellular location">
    <subcellularLocation>
        <location evidence="1 7">Cell membrane</location>
        <topology evidence="1 7">Multi-pass membrane protein</topology>
    </subcellularLocation>
</comment>
<evidence type="ECO:0000256" key="3">
    <source>
        <dbReference type="ARBA" id="ARBA00022475"/>
    </source>
</evidence>
<dbReference type="PROSITE" id="PS50928">
    <property type="entry name" value="ABC_TM1"/>
    <property type="match status" value="1"/>
</dbReference>
<proteinExistence type="inferred from homology"/>
<sequence>MSSVRSAPPAAPPRAPAPAHPAATRARPRPLRLGRGDRLFLTVIVGIPLLALLIFVWLPALASVGLSFTSWDGIEPSDIRWVGLDNYQEIFTNYPPFWPAVQHNVVWLLFTALLPTPFGIFLAYQLDRKIRFTRFYQTAIFLPMVLSLAVVGFIWEIIYNPDNGLLNGVLNGVAPGHHIDWLGDPDLNLWAVLIASAWRHTGYIMILYLAGLKGFDPALKEAASLDGANGRQTFLRVVFPALKPVNIIILVVTVMESLRAFDIVYVLGGGVGSKPGMELLSLLITDNIIGESSHIGYGSALAVVLLIVSLLAIGTFLAQTFRKEDQ</sequence>
<dbReference type="CDD" id="cd06261">
    <property type="entry name" value="TM_PBP2"/>
    <property type="match status" value="1"/>
</dbReference>
<gene>
    <name evidence="10" type="ORF">ABZV61_09510</name>
</gene>
<evidence type="ECO:0000313" key="11">
    <source>
        <dbReference type="Proteomes" id="UP001550044"/>
    </source>
</evidence>
<evidence type="ECO:0000313" key="10">
    <source>
        <dbReference type="EMBL" id="MET8433029.1"/>
    </source>
</evidence>
<evidence type="ECO:0000256" key="8">
    <source>
        <dbReference type="SAM" id="MobiDB-lite"/>
    </source>
</evidence>
<dbReference type="Proteomes" id="UP001550044">
    <property type="component" value="Unassembled WGS sequence"/>
</dbReference>
<keyword evidence="6 7" id="KW-0472">Membrane</keyword>
<feature type="transmembrane region" description="Helical" evidence="7">
    <location>
        <begin position="189"/>
        <end position="212"/>
    </location>
</feature>
<dbReference type="PANTHER" id="PTHR30193:SF37">
    <property type="entry name" value="INNER MEMBRANE ABC TRANSPORTER PERMEASE PROTEIN YCJO"/>
    <property type="match status" value="1"/>
</dbReference>
<evidence type="ECO:0000256" key="4">
    <source>
        <dbReference type="ARBA" id="ARBA00022692"/>
    </source>
</evidence>
<dbReference type="Gene3D" id="1.10.3720.10">
    <property type="entry name" value="MetI-like"/>
    <property type="match status" value="1"/>
</dbReference>
<protein>
    <submittedName>
        <fullName evidence="10">Sugar ABC transporter permease</fullName>
    </submittedName>
</protein>
<comment type="caution">
    <text evidence="10">The sequence shown here is derived from an EMBL/GenBank/DDBJ whole genome shotgun (WGS) entry which is preliminary data.</text>
</comment>
<dbReference type="Pfam" id="PF00528">
    <property type="entry name" value="BPD_transp_1"/>
    <property type="match status" value="1"/>
</dbReference>
<evidence type="ECO:0000259" key="9">
    <source>
        <dbReference type="PROSITE" id="PS50928"/>
    </source>
</evidence>